<dbReference type="PROSITE" id="PS50222">
    <property type="entry name" value="EF_HAND_2"/>
    <property type="match status" value="1"/>
</dbReference>
<dbReference type="SUPFAM" id="SSF47473">
    <property type="entry name" value="EF-hand"/>
    <property type="match status" value="2"/>
</dbReference>
<comment type="caution">
    <text evidence="3">The sequence shown here is derived from an EMBL/GenBank/DDBJ whole genome shotgun (WGS) entry which is preliminary data.</text>
</comment>
<protein>
    <recommendedName>
        <fullName evidence="2">EF-hand domain-containing protein</fullName>
    </recommendedName>
</protein>
<dbReference type="InterPro" id="IPR002048">
    <property type="entry name" value="EF_hand_dom"/>
</dbReference>
<dbReference type="Proteomes" id="UP000529946">
    <property type="component" value="Unassembled WGS sequence"/>
</dbReference>
<evidence type="ECO:0000256" key="1">
    <source>
        <dbReference type="SAM" id="MobiDB-lite"/>
    </source>
</evidence>
<dbReference type="InterPro" id="IPR018247">
    <property type="entry name" value="EF_Hand_1_Ca_BS"/>
</dbReference>
<dbReference type="AlphaFoldDB" id="A0A7W6JEU6"/>
<reference evidence="3 4" key="1">
    <citation type="submission" date="2020-08" db="EMBL/GenBank/DDBJ databases">
        <title>Genomic Encyclopedia of Type Strains, Phase IV (KMG-IV): sequencing the most valuable type-strain genomes for metagenomic binning, comparative biology and taxonomic classification.</title>
        <authorList>
            <person name="Goeker M."/>
        </authorList>
    </citation>
    <scope>NUCLEOTIDE SEQUENCE [LARGE SCALE GENOMIC DNA]</scope>
    <source>
        <strain evidence="3 4">DSM 23960</strain>
    </source>
</reference>
<dbReference type="EMBL" id="JACIDM010000003">
    <property type="protein sequence ID" value="MBB4083860.1"/>
    <property type="molecule type" value="Genomic_DNA"/>
</dbReference>
<dbReference type="GO" id="GO:0005509">
    <property type="term" value="F:calcium ion binding"/>
    <property type="evidence" value="ECO:0007669"/>
    <property type="project" value="InterPro"/>
</dbReference>
<evidence type="ECO:0000313" key="3">
    <source>
        <dbReference type="EMBL" id="MBB4083860.1"/>
    </source>
</evidence>
<dbReference type="Pfam" id="PF13202">
    <property type="entry name" value="EF-hand_5"/>
    <property type="match status" value="3"/>
</dbReference>
<accession>A0A7W6JEU6</accession>
<feature type="domain" description="EF-hand" evidence="2">
    <location>
        <begin position="57"/>
        <end position="92"/>
    </location>
</feature>
<sequence length="229" mass="24371">MLTLIALSAVLLQEPPAPPAPPAPPRPPEMRAHFMTMGEDGPGGLDKDGDGQVSREEFAAPLNNAFAGLDKDGDGRLSTEEMASGHDSHQVMVMTGAGGPGERRIEIRRDGPGGQASTWTSGGGERTMVFVGEPGPDGAPRVVQGPRGGEWSEEHRVEIRQMGGPGGDHDLDRDGDGKLSEAEFTAPLREAFARMDADQSGFVEQGERGGDGDVRIFTHRVETRHDNEN</sequence>
<organism evidence="3 4">
    <name type="scientific">Brevundimonas lenta</name>
    <dbReference type="NCBI Taxonomy" id="424796"/>
    <lineage>
        <taxon>Bacteria</taxon>
        <taxon>Pseudomonadati</taxon>
        <taxon>Pseudomonadota</taxon>
        <taxon>Alphaproteobacteria</taxon>
        <taxon>Caulobacterales</taxon>
        <taxon>Caulobacteraceae</taxon>
        <taxon>Brevundimonas</taxon>
    </lineage>
</organism>
<evidence type="ECO:0000259" key="2">
    <source>
        <dbReference type="PROSITE" id="PS50222"/>
    </source>
</evidence>
<feature type="compositionally biased region" description="Pro residues" evidence="1">
    <location>
        <begin position="15"/>
        <end position="27"/>
    </location>
</feature>
<evidence type="ECO:0000313" key="4">
    <source>
        <dbReference type="Proteomes" id="UP000529946"/>
    </source>
</evidence>
<gene>
    <name evidence="3" type="ORF">GGR12_002748</name>
</gene>
<dbReference type="PROSITE" id="PS00018">
    <property type="entry name" value="EF_HAND_1"/>
    <property type="match status" value="2"/>
</dbReference>
<keyword evidence="4" id="KW-1185">Reference proteome</keyword>
<dbReference type="RefSeq" id="WP_183205004.1">
    <property type="nucleotide sequence ID" value="NZ_BAAAER010000003.1"/>
</dbReference>
<feature type="region of interest" description="Disordered" evidence="1">
    <location>
        <begin position="13"/>
        <end position="52"/>
    </location>
</feature>
<proteinExistence type="predicted"/>
<dbReference type="InterPro" id="IPR011992">
    <property type="entry name" value="EF-hand-dom_pair"/>
</dbReference>
<name>A0A7W6JEU6_9CAUL</name>
<dbReference type="Gene3D" id="1.10.238.10">
    <property type="entry name" value="EF-hand"/>
    <property type="match status" value="2"/>
</dbReference>